<gene>
    <name evidence="6" type="ORF">GT409_00570</name>
</gene>
<dbReference type="Gene3D" id="1.20.1270.50">
    <property type="entry name" value="Glycoside hydrolase family 38, central domain"/>
    <property type="match status" value="1"/>
</dbReference>
<sequence length="894" mass="100669">MISHTHWDREWYQCFEEFRLRLVDLIDHLLEIYDKHPNYVFYLDAQTICLEDYLEIRPHRRGRLRELIASGNLLVGPWYVQNDFHLTSGESTVRNLLIGSAIASEFGRCEMVGYAPDQFGLISQLPQILKRFGVQNAVFGRGFNFYQQGEDGAPVRESRPAEFEWISPDGSGVFSIHLSKWYNNAQRFSEDPERALRYLQHVDKELEPFCTTPFRLLMNGVDHLEAQGNLLPILSRLQQDMEGAAEISQSTLQAYIDRVSGYLSDRAVPAVHGELRYGIDLDLLQGTLSSRRYLKALNSRCQTLLELELEPLYAALAVSTGGAQSYPADMMLYLWKELIKNHPHDSICGCSVDRVHQDNENRFLRVIDGGEDLKQRGIQGLLDRISRDGMAADHYLLAVVNPLPHTRSEVVTAQVRLPLDEKVSGFRLTAPNGESVPYHVVESKKHNRMTLSPFNLPGQLAVEELTIRFYAAEVPASGYAVYRLEPDSNAPAACQAEIGTGCRIENEFLRLSVQPTGRVDLEDLQSGKVIESVLSFEDTTDLGDSYCCIPGDAFDLSGAEPVVTLEEENDLCQSLRLDYSLMLPESLDRKRGIRTGSVENRVSLLLTLRRGSPVLDLNAEIENASSDHRLRMLVHSGVNADSSLCAQPFDVVVRPRYPEQEWLNTDKCQPVSDWVSVKDSEAQISVLTDGVYDYEYLRDERHSLAFTCVRATGRITNDLFGEDGNGVEQAPEWAAPENQCLRSTPFHIGIRVGQASSAELFREKQCWVSSLLYGFDSADHHKFLNGRPCVQSADLSEMFFRDLPAEQVCLPLQSSSVELRGDGVFSAFKQAEDRRGLILRLFNPSDEPVSVDLGNVTGWREVMLDETPQEAWQSAEIPPVLTPKQILSLELKFG</sequence>
<dbReference type="RefSeq" id="WP_160626037.1">
    <property type="nucleotide sequence ID" value="NZ_CP047593.1"/>
</dbReference>
<feature type="domain" description="Glycoside hydrolase family 38 central" evidence="5">
    <location>
        <begin position="282"/>
        <end position="363"/>
    </location>
</feature>
<dbReference type="InterPro" id="IPR000602">
    <property type="entry name" value="Glyco_hydro_38_N"/>
</dbReference>
<dbReference type="PANTHER" id="PTHR46017">
    <property type="entry name" value="ALPHA-MANNOSIDASE 2C1"/>
    <property type="match status" value="1"/>
</dbReference>
<dbReference type="AlphaFoldDB" id="A0A6P1M4S4"/>
<evidence type="ECO:0000256" key="4">
    <source>
        <dbReference type="ARBA" id="ARBA00023295"/>
    </source>
</evidence>
<dbReference type="Pfam" id="PF17677">
    <property type="entry name" value="Glyco_hydro38C2"/>
    <property type="match status" value="1"/>
</dbReference>
<accession>A0A6P1M4S4</accession>
<dbReference type="Gene3D" id="2.70.98.30">
    <property type="entry name" value="Golgi alpha-mannosidase II, domain 4"/>
    <property type="match status" value="1"/>
</dbReference>
<dbReference type="Proteomes" id="UP000464954">
    <property type="component" value="Chromosome"/>
</dbReference>
<dbReference type="InterPro" id="IPR037094">
    <property type="entry name" value="Glyco_hydro_38_cen_sf"/>
</dbReference>
<dbReference type="EMBL" id="CP047593">
    <property type="protein sequence ID" value="QHI68003.1"/>
    <property type="molecule type" value="Genomic_DNA"/>
</dbReference>
<dbReference type="InterPro" id="IPR028995">
    <property type="entry name" value="Glyco_hydro_57/38_cen_sf"/>
</dbReference>
<dbReference type="Pfam" id="PF09261">
    <property type="entry name" value="Alpha-mann_mid"/>
    <property type="match status" value="1"/>
</dbReference>
<keyword evidence="7" id="KW-1185">Reference proteome</keyword>
<dbReference type="GO" id="GO:0030246">
    <property type="term" value="F:carbohydrate binding"/>
    <property type="evidence" value="ECO:0007669"/>
    <property type="project" value="InterPro"/>
</dbReference>
<keyword evidence="3" id="KW-0378">Hydrolase</keyword>
<dbReference type="PANTHER" id="PTHR46017:SF2">
    <property type="entry name" value="MANNOSYLGLYCERATE HYDROLASE"/>
    <property type="match status" value="1"/>
</dbReference>
<keyword evidence="2" id="KW-0479">Metal-binding</keyword>
<dbReference type="SUPFAM" id="SSF88688">
    <property type="entry name" value="Families 57/38 glycoside transferase middle domain"/>
    <property type="match status" value="1"/>
</dbReference>
<dbReference type="InterPro" id="IPR027291">
    <property type="entry name" value="Glyco_hydro_38_N_sf"/>
</dbReference>
<dbReference type="GO" id="GO:0006013">
    <property type="term" value="P:mannose metabolic process"/>
    <property type="evidence" value="ECO:0007669"/>
    <property type="project" value="InterPro"/>
</dbReference>
<dbReference type="GO" id="GO:0004559">
    <property type="term" value="F:alpha-mannosidase activity"/>
    <property type="evidence" value="ECO:0007669"/>
    <property type="project" value="InterPro"/>
</dbReference>
<dbReference type="InterPro" id="IPR011330">
    <property type="entry name" value="Glyco_hydro/deAcase_b/a-brl"/>
</dbReference>
<dbReference type="InterPro" id="IPR041147">
    <property type="entry name" value="GH38_C"/>
</dbReference>
<dbReference type="SMART" id="SM00872">
    <property type="entry name" value="Alpha-mann_mid"/>
    <property type="match status" value="1"/>
</dbReference>
<dbReference type="SUPFAM" id="SSF88713">
    <property type="entry name" value="Glycoside hydrolase/deacetylase"/>
    <property type="match status" value="1"/>
</dbReference>
<name>A0A6P1M4S4_9BACT</name>
<dbReference type="InterPro" id="IPR011013">
    <property type="entry name" value="Gal_mutarotase_sf_dom"/>
</dbReference>
<dbReference type="Gene3D" id="3.20.110.10">
    <property type="entry name" value="Glycoside hydrolase 38, N terminal domain"/>
    <property type="match status" value="1"/>
</dbReference>
<dbReference type="InterPro" id="IPR015341">
    <property type="entry name" value="Glyco_hydro_38_cen"/>
</dbReference>
<proteinExistence type="inferred from homology"/>
<dbReference type="GO" id="GO:0009313">
    <property type="term" value="P:oligosaccharide catabolic process"/>
    <property type="evidence" value="ECO:0007669"/>
    <property type="project" value="TreeGrafter"/>
</dbReference>
<dbReference type="InterPro" id="IPR011682">
    <property type="entry name" value="Glyco_hydro_38_C"/>
</dbReference>
<protein>
    <recommendedName>
        <fullName evidence="5">Glycoside hydrolase family 38 central domain-containing protein</fullName>
    </recommendedName>
</protein>
<evidence type="ECO:0000256" key="3">
    <source>
        <dbReference type="ARBA" id="ARBA00022801"/>
    </source>
</evidence>
<dbReference type="GO" id="GO:0046872">
    <property type="term" value="F:metal ion binding"/>
    <property type="evidence" value="ECO:0007669"/>
    <property type="project" value="UniProtKB-KW"/>
</dbReference>
<evidence type="ECO:0000313" key="6">
    <source>
        <dbReference type="EMBL" id="QHI68003.1"/>
    </source>
</evidence>
<evidence type="ECO:0000259" key="5">
    <source>
        <dbReference type="SMART" id="SM00872"/>
    </source>
</evidence>
<dbReference type="Pfam" id="PF01074">
    <property type="entry name" value="Glyco_hydro_38N"/>
    <property type="match status" value="1"/>
</dbReference>
<comment type="similarity">
    <text evidence="1">Belongs to the glycosyl hydrolase 38 family.</text>
</comment>
<evidence type="ECO:0000313" key="7">
    <source>
        <dbReference type="Proteomes" id="UP000464954"/>
    </source>
</evidence>
<organism evidence="6 7">
    <name type="scientific">Tichowtungia aerotolerans</name>
    <dbReference type="NCBI Taxonomy" id="2697043"/>
    <lineage>
        <taxon>Bacteria</taxon>
        <taxon>Pseudomonadati</taxon>
        <taxon>Kiritimatiellota</taxon>
        <taxon>Tichowtungiia</taxon>
        <taxon>Tichowtungiales</taxon>
        <taxon>Tichowtungiaceae</taxon>
        <taxon>Tichowtungia</taxon>
    </lineage>
</organism>
<dbReference type="Pfam" id="PF07748">
    <property type="entry name" value="Glyco_hydro_38C"/>
    <property type="match status" value="1"/>
</dbReference>
<dbReference type="SUPFAM" id="SSF74650">
    <property type="entry name" value="Galactose mutarotase-like"/>
    <property type="match status" value="1"/>
</dbReference>
<evidence type="ECO:0000256" key="1">
    <source>
        <dbReference type="ARBA" id="ARBA00009792"/>
    </source>
</evidence>
<dbReference type="KEGG" id="taer:GT409_00570"/>
<dbReference type="Gene3D" id="2.60.40.2210">
    <property type="match status" value="1"/>
</dbReference>
<reference evidence="6 7" key="1">
    <citation type="submission" date="2020-01" db="EMBL/GenBank/DDBJ databases">
        <title>Ponticoccus aerotolerans gen. nov., sp. nov., an anaerobic bacterium and proposal of Ponticoccusceae fam. nov., Ponticoccusles ord. nov. and Ponticoccuse classis nov. in the phylum Kiritimatiellaeota.</title>
        <authorList>
            <person name="Zhou L.Y."/>
            <person name="Du Z.J."/>
        </authorList>
    </citation>
    <scope>NUCLEOTIDE SEQUENCE [LARGE SCALE GENOMIC DNA]</scope>
    <source>
        <strain evidence="6 7">S-5007</strain>
    </source>
</reference>
<evidence type="ECO:0000256" key="2">
    <source>
        <dbReference type="ARBA" id="ARBA00022723"/>
    </source>
</evidence>
<keyword evidence="4" id="KW-0326">Glycosidase</keyword>